<evidence type="ECO:0000313" key="2">
    <source>
        <dbReference type="EMBL" id="TBN51744.1"/>
    </source>
</evidence>
<evidence type="ECO:0000256" key="1">
    <source>
        <dbReference type="SAM" id="SignalP"/>
    </source>
</evidence>
<proteinExistence type="predicted"/>
<keyword evidence="1" id="KW-0732">Signal</keyword>
<organism evidence="2 3">
    <name type="scientific">Hansschlegelia quercus</name>
    <dbReference type="NCBI Taxonomy" id="2528245"/>
    <lineage>
        <taxon>Bacteria</taxon>
        <taxon>Pseudomonadati</taxon>
        <taxon>Pseudomonadota</taxon>
        <taxon>Alphaproteobacteria</taxon>
        <taxon>Hyphomicrobiales</taxon>
        <taxon>Methylopilaceae</taxon>
        <taxon>Hansschlegelia</taxon>
    </lineage>
</organism>
<reference evidence="2 3" key="1">
    <citation type="submission" date="2019-02" db="EMBL/GenBank/DDBJ databases">
        <title>Hansschlegelia quercus sp. nov., a novel methylotrophic bacterium from buds of oak (Quercus robur L.).</title>
        <authorList>
            <person name="Agafonova N.V."/>
            <person name="Kaparullina E.N."/>
            <person name="Grouzdev D.S."/>
            <person name="Doronina N.V."/>
        </authorList>
    </citation>
    <scope>NUCLEOTIDE SEQUENCE [LARGE SCALE GENOMIC DNA]</scope>
    <source>
        <strain evidence="2 3">Dub</strain>
    </source>
</reference>
<accession>A0A4V2JDV5</accession>
<protein>
    <submittedName>
        <fullName evidence="2">Uncharacterized protein</fullName>
    </submittedName>
</protein>
<dbReference type="OrthoDB" id="363007at2"/>
<dbReference type="Proteomes" id="UP000291613">
    <property type="component" value="Unassembled WGS sequence"/>
</dbReference>
<feature type="signal peptide" evidence="1">
    <location>
        <begin position="1"/>
        <end position="22"/>
    </location>
</feature>
<sequence>MKRRSVLAALAGVVLATTPAVADYPFCACRRQADAVFCRAGFSDGESAEGALLEVIADDGSRLQRLTFGPDSTLTFTPPSSGYYVLFDAGPGLTVEVEPRDIR</sequence>
<comment type="caution">
    <text evidence="2">The sequence shown here is derived from an EMBL/GenBank/DDBJ whole genome shotgun (WGS) entry which is preliminary data.</text>
</comment>
<dbReference type="RefSeq" id="WP_131003907.1">
    <property type="nucleotide sequence ID" value="NZ_JBHSZR010000001.1"/>
</dbReference>
<dbReference type="EMBL" id="SIUB01000006">
    <property type="protein sequence ID" value="TBN51744.1"/>
    <property type="molecule type" value="Genomic_DNA"/>
</dbReference>
<dbReference type="AlphaFoldDB" id="A0A4V2JDV5"/>
<keyword evidence="3" id="KW-1185">Reference proteome</keyword>
<name>A0A4V2JDV5_9HYPH</name>
<evidence type="ECO:0000313" key="3">
    <source>
        <dbReference type="Proteomes" id="UP000291613"/>
    </source>
</evidence>
<gene>
    <name evidence="2" type="ORF">EYR15_12575</name>
</gene>
<feature type="chain" id="PRO_5020615586" evidence="1">
    <location>
        <begin position="23"/>
        <end position="103"/>
    </location>
</feature>